<evidence type="ECO:0000313" key="3">
    <source>
        <dbReference type="EMBL" id="MBO0936940.1"/>
    </source>
</evidence>
<keyword evidence="1" id="KW-0812">Transmembrane</keyword>
<dbReference type="Proteomes" id="UP000664034">
    <property type="component" value="Unassembled WGS sequence"/>
</dbReference>
<reference evidence="3" key="1">
    <citation type="submission" date="2021-03" db="EMBL/GenBank/DDBJ databases">
        <title>Fibrella sp. HMF5335 genome sequencing and assembly.</title>
        <authorList>
            <person name="Kang H."/>
            <person name="Kim H."/>
            <person name="Bae S."/>
            <person name="Joh K."/>
        </authorList>
    </citation>
    <scope>NUCLEOTIDE SEQUENCE</scope>
    <source>
        <strain evidence="3">HMF5335</strain>
    </source>
</reference>
<dbReference type="GO" id="GO:0000156">
    <property type="term" value="F:phosphorelay response regulator activity"/>
    <property type="evidence" value="ECO:0007669"/>
    <property type="project" value="InterPro"/>
</dbReference>
<evidence type="ECO:0000256" key="1">
    <source>
        <dbReference type="SAM" id="Phobius"/>
    </source>
</evidence>
<accession>A0A939K5Y0</accession>
<dbReference type="EMBL" id="JAFMYV010000004">
    <property type="protein sequence ID" value="MBO0936940.1"/>
    <property type="molecule type" value="Genomic_DNA"/>
</dbReference>
<dbReference type="RefSeq" id="WP_207364496.1">
    <property type="nucleotide sequence ID" value="NZ_JAFMYV010000004.1"/>
</dbReference>
<dbReference type="SMART" id="SM00850">
    <property type="entry name" value="LytTR"/>
    <property type="match status" value="1"/>
</dbReference>
<dbReference type="GO" id="GO:0003677">
    <property type="term" value="F:DNA binding"/>
    <property type="evidence" value="ECO:0007669"/>
    <property type="project" value="InterPro"/>
</dbReference>
<keyword evidence="1" id="KW-1133">Transmembrane helix</keyword>
<dbReference type="AlphaFoldDB" id="A0A939K5Y0"/>
<organism evidence="3 4">
    <name type="scientific">Fibrella rubiginis</name>
    <dbReference type="NCBI Taxonomy" id="2817060"/>
    <lineage>
        <taxon>Bacteria</taxon>
        <taxon>Pseudomonadati</taxon>
        <taxon>Bacteroidota</taxon>
        <taxon>Cytophagia</taxon>
        <taxon>Cytophagales</taxon>
        <taxon>Spirosomataceae</taxon>
        <taxon>Fibrella</taxon>
    </lineage>
</organism>
<gene>
    <name evidence="3" type="ORF">J2I47_10325</name>
</gene>
<feature type="transmembrane region" description="Helical" evidence="1">
    <location>
        <begin position="91"/>
        <end position="114"/>
    </location>
</feature>
<keyword evidence="4" id="KW-1185">Reference proteome</keyword>
<feature type="transmembrane region" description="Helical" evidence="1">
    <location>
        <begin position="120"/>
        <end position="141"/>
    </location>
</feature>
<keyword evidence="1" id="KW-0472">Membrane</keyword>
<evidence type="ECO:0000259" key="2">
    <source>
        <dbReference type="PROSITE" id="PS50930"/>
    </source>
</evidence>
<dbReference type="PANTHER" id="PTHR37299:SF1">
    <property type="entry name" value="STAGE 0 SPORULATION PROTEIN A HOMOLOG"/>
    <property type="match status" value="1"/>
</dbReference>
<dbReference type="Pfam" id="PF04397">
    <property type="entry name" value="LytTR"/>
    <property type="match status" value="1"/>
</dbReference>
<name>A0A939K5Y0_9BACT</name>
<comment type="caution">
    <text evidence="3">The sequence shown here is derived from an EMBL/GenBank/DDBJ whole genome shotgun (WGS) entry which is preliminary data.</text>
</comment>
<feature type="domain" description="HTH LytTR-type" evidence="2">
    <location>
        <begin position="184"/>
        <end position="293"/>
    </location>
</feature>
<dbReference type="InterPro" id="IPR007492">
    <property type="entry name" value="LytTR_DNA-bd_dom"/>
</dbReference>
<proteinExistence type="predicted"/>
<dbReference type="InterPro" id="IPR046947">
    <property type="entry name" value="LytR-like"/>
</dbReference>
<sequence>MFSTVRSLLSRPLAEDFSWRYQAWLSMQAGLYVLFFLTAFNVGEPGRWAQLPAHMLFAAGCALSSWLANMVMPRLLPGWYDEDRWTVGRHVLHILVVLLFVAAGNQAILSVLHLSMPSFLQMYAMVTVVGFVPVFVGVMLAERRRLKRNLAHAQQLNAQLNQLHKPEPTALSPTQPTLPKGILLTGESGKERLSLLPNQLIYVESVGNYVEVHWLNFMFPQKTVLRSTLKDVEAALSEHPQCFRCHRAFIVNLRAVSHTTGNARGYQLTMSGSNREIPVSRNYIAAFDARMSQLV</sequence>
<dbReference type="PROSITE" id="PS50930">
    <property type="entry name" value="HTH_LYTTR"/>
    <property type="match status" value="1"/>
</dbReference>
<evidence type="ECO:0000313" key="4">
    <source>
        <dbReference type="Proteomes" id="UP000664034"/>
    </source>
</evidence>
<feature type="transmembrane region" description="Helical" evidence="1">
    <location>
        <begin position="21"/>
        <end position="40"/>
    </location>
</feature>
<dbReference type="PANTHER" id="PTHR37299">
    <property type="entry name" value="TRANSCRIPTIONAL REGULATOR-RELATED"/>
    <property type="match status" value="1"/>
</dbReference>
<protein>
    <submittedName>
        <fullName evidence="3">LytTR family transcriptional regulator</fullName>
    </submittedName>
</protein>
<feature type="transmembrane region" description="Helical" evidence="1">
    <location>
        <begin position="52"/>
        <end position="71"/>
    </location>
</feature>
<dbReference type="Gene3D" id="2.40.50.1020">
    <property type="entry name" value="LytTr DNA-binding domain"/>
    <property type="match status" value="1"/>
</dbReference>